<organism evidence="1 2">
    <name type="scientific">Entomophthora muscae</name>
    <dbReference type="NCBI Taxonomy" id="34485"/>
    <lineage>
        <taxon>Eukaryota</taxon>
        <taxon>Fungi</taxon>
        <taxon>Fungi incertae sedis</taxon>
        <taxon>Zoopagomycota</taxon>
        <taxon>Entomophthoromycotina</taxon>
        <taxon>Entomophthoromycetes</taxon>
        <taxon>Entomophthorales</taxon>
        <taxon>Entomophthoraceae</taxon>
        <taxon>Entomophthora</taxon>
    </lineage>
</organism>
<evidence type="ECO:0000313" key="2">
    <source>
        <dbReference type="Proteomes" id="UP001165960"/>
    </source>
</evidence>
<comment type="caution">
    <text evidence="1">The sequence shown here is derived from an EMBL/GenBank/DDBJ whole genome shotgun (WGS) entry which is preliminary data.</text>
</comment>
<keyword evidence="2" id="KW-1185">Reference proteome</keyword>
<proteinExistence type="predicted"/>
<evidence type="ECO:0000313" key="1">
    <source>
        <dbReference type="EMBL" id="KAJ9055990.1"/>
    </source>
</evidence>
<name>A0ACC2S122_9FUNG</name>
<sequence>MLPQGFQVVTGILFLLLACARADEPPKATYCSVHNTTTNDFYDLSSLIKKSGSENYKIFSIETQPKKQNRTFQLNVCEPLATPPKGITVGSTVAVSLLGSDGNEISLGKNSSTPILREGSLVLTYSEGAACKSYPKRKRSTKIIFTCIDSLISKLPTFAGDFDDCEYVFEWKTPAACPTSETNLSAGTIIFRFFCIAVFFYLLIGILYKRFVRNAQGLEQIPNFDFWFSIYDFIKDMTLIIAVKVWDTLSSCRSRPSQYSSVPRGDMNSLTIDDDDDDDDL</sequence>
<protein>
    <submittedName>
        <fullName evidence="1">Cation-independent mannose-6-phosphate receptor CI-MPR</fullName>
    </submittedName>
</protein>
<gene>
    <name evidence="1" type="primary">MRL1_2</name>
    <name evidence="1" type="ORF">DSO57_1037644</name>
</gene>
<accession>A0ACC2S122</accession>
<reference evidence="1" key="1">
    <citation type="submission" date="2022-04" db="EMBL/GenBank/DDBJ databases">
        <title>Genome of the entomopathogenic fungus Entomophthora muscae.</title>
        <authorList>
            <person name="Elya C."/>
            <person name="Lovett B.R."/>
            <person name="Lee E."/>
            <person name="Macias A.M."/>
            <person name="Hajek A.E."/>
            <person name="De Bivort B.L."/>
            <person name="Kasson M.T."/>
            <person name="De Fine Licht H.H."/>
            <person name="Stajich J.E."/>
        </authorList>
    </citation>
    <scope>NUCLEOTIDE SEQUENCE</scope>
    <source>
        <strain evidence="1">Berkeley</strain>
    </source>
</reference>
<dbReference type="Proteomes" id="UP001165960">
    <property type="component" value="Unassembled WGS sequence"/>
</dbReference>
<dbReference type="EMBL" id="QTSX02006095">
    <property type="protein sequence ID" value="KAJ9055990.1"/>
    <property type="molecule type" value="Genomic_DNA"/>
</dbReference>
<keyword evidence="1" id="KW-0675">Receptor</keyword>